<dbReference type="Proteomes" id="UP001303046">
    <property type="component" value="Unassembled WGS sequence"/>
</dbReference>
<accession>A0ABR1DYY4</accession>
<dbReference type="EMBL" id="JAVFWL010000005">
    <property type="protein sequence ID" value="KAK6755594.1"/>
    <property type="molecule type" value="Genomic_DNA"/>
</dbReference>
<organism evidence="1 2">
    <name type="scientific">Necator americanus</name>
    <name type="common">Human hookworm</name>
    <dbReference type="NCBI Taxonomy" id="51031"/>
    <lineage>
        <taxon>Eukaryota</taxon>
        <taxon>Metazoa</taxon>
        <taxon>Ecdysozoa</taxon>
        <taxon>Nematoda</taxon>
        <taxon>Chromadorea</taxon>
        <taxon>Rhabditida</taxon>
        <taxon>Rhabditina</taxon>
        <taxon>Rhabditomorpha</taxon>
        <taxon>Strongyloidea</taxon>
        <taxon>Ancylostomatidae</taxon>
        <taxon>Bunostominae</taxon>
        <taxon>Necator</taxon>
    </lineage>
</organism>
<evidence type="ECO:0000313" key="2">
    <source>
        <dbReference type="Proteomes" id="UP001303046"/>
    </source>
</evidence>
<evidence type="ECO:0000313" key="1">
    <source>
        <dbReference type="EMBL" id="KAK6755594.1"/>
    </source>
</evidence>
<protein>
    <submittedName>
        <fullName evidence="1">Uncharacterized protein</fullName>
    </submittedName>
</protein>
<reference evidence="1 2" key="1">
    <citation type="submission" date="2023-08" db="EMBL/GenBank/DDBJ databases">
        <title>A Necator americanus chromosomal reference genome.</title>
        <authorList>
            <person name="Ilik V."/>
            <person name="Petrzelkova K.J."/>
            <person name="Pardy F."/>
            <person name="Fuh T."/>
            <person name="Niatou-Singa F.S."/>
            <person name="Gouil Q."/>
            <person name="Baker L."/>
            <person name="Ritchie M.E."/>
            <person name="Jex A.R."/>
            <person name="Gazzola D."/>
            <person name="Li H."/>
            <person name="Toshio Fujiwara R."/>
            <person name="Zhan B."/>
            <person name="Aroian R.V."/>
            <person name="Pafco B."/>
            <person name="Schwarz E.M."/>
        </authorList>
    </citation>
    <scope>NUCLEOTIDE SEQUENCE [LARGE SCALE GENOMIC DNA]</scope>
    <source>
        <strain evidence="1 2">Aroian</strain>
        <tissue evidence="1">Whole animal</tissue>
    </source>
</reference>
<gene>
    <name evidence="1" type="primary">Necator_chrV.g18934</name>
    <name evidence="1" type="ORF">RB195_014143</name>
</gene>
<proteinExistence type="predicted"/>
<comment type="caution">
    <text evidence="1">The sequence shown here is derived from an EMBL/GenBank/DDBJ whole genome shotgun (WGS) entry which is preliminary data.</text>
</comment>
<sequence>MRINRKRTQFMKNAYCENGGVQLEGFQIVETSSYVYLGCSMNMESDLKEELNRMMKAVWEVFASIKEATDQRTNQDLRARLFDSTVLPALCYSAET</sequence>
<name>A0ABR1DYY4_NECAM</name>
<keyword evidence="2" id="KW-1185">Reference proteome</keyword>